<evidence type="ECO:0000313" key="2">
    <source>
        <dbReference type="EMBL" id="KAK7080753.1"/>
    </source>
</evidence>
<reference evidence="2 3" key="1">
    <citation type="submission" date="2023-11" db="EMBL/GenBank/DDBJ databases">
        <title>Halocaridina rubra genome assembly.</title>
        <authorList>
            <person name="Smith C."/>
        </authorList>
    </citation>
    <scope>NUCLEOTIDE SEQUENCE [LARGE SCALE GENOMIC DNA]</scope>
    <source>
        <strain evidence="2">EP-1</strain>
        <tissue evidence="2">Whole</tissue>
    </source>
</reference>
<sequence length="78" mass="8946">KWKYPFSERRHRRWLQADISESDSENEHHHNHCDSDHIAWMIHPSDSDSVPSGLPAGISSDSLSSYSSDKENVLDIIT</sequence>
<protein>
    <submittedName>
        <fullName evidence="2">Uncharacterized protein</fullName>
    </submittedName>
</protein>
<proteinExistence type="predicted"/>
<name>A0AAN9AAH6_HALRR</name>
<feature type="non-terminal residue" evidence="2">
    <location>
        <position position="1"/>
    </location>
</feature>
<feature type="region of interest" description="Disordered" evidence="1">
    <location>
        <begin position="44"/>
        <end position="68"/>
    </location>
</feature>
<accession>A0AAN9AAH6</accession>
<evidence type="ECO:0000313" key="3">
    <source>
        <dbReference type="Proteomes" id="UP001381693"/>
    </source>
</evidence>
<gene>
    <name evidence="2" type="ORF">SK128_008430</name>
</gene>
<dbReference type="EMBL" id="JAXCGZ010005803">
    <property type="protein sequence ID" value="KAK7080753.1"/>
    <property type="molecule type" value="Genomic_DNA"/>
</dbReference>
<comment type="caution">
    <text evidence="2">The sequence shown here is derived from an EMBL/GenBank/DDBJ whole genome shotgun (WGS) entry which is preliminary data.</text>
</comment>
<dbReference type="AlphaFoldDB" id="A0AAN9AAH6"/>
<evidence type="ECO:0000256" key="1">
    <source>
        <dbReference type="SAM" id="MobiDB-lite"/>
    </source>
</evidence>
<keyword evidence="3" id="KW-1185">Reference proteome</keyword>
<dbReference type="Proteomes" id="UP001381693">
    <property type="component" value="Unassembled WGS sequence"/>
</dbReference>
<organism evidence="2 3">
    <name type="scientific">Halocaridina rubra</name>
    <name type="common">Hawaiian red shrimp</name>
    <dbReference type="NCBI Taxonomy" id="373956"/>
    <lineage>
        <taxon>Eukaryota</taxon>
        <taxon>Metazoa</taxon>
        <taxon>Ecdysozoa</taxon>
        <taxon>Arthropoda</taxon>
        <taxon>Crustacea</taxon>
        <taxon>Multicrustacea</taxon>
        <taxon>Malacostraca</taxon>
        <taxon>Eumalacostraca</taxon>
        <taxon>Eucarida</taxon>
        <taxon>Decapoda</taxon>
        <taxon>Pleocyemata</taxon>
        <taxon>Caridea</taxon>
        <taxon>Atyoidea</taxon>
        <taxon>Atyidae</taxon>
        <taxon>Halocaridina</taxon>
    </lineage>
</organism>